<dbReference type="GeneID" id="189709"/>
<evidence type="ECO:0000313" key="3">
    <source>
        <dbReference type="Proteomes" id="UP000001940"/>
    </source>
</evidence>
<dbReference type="HOGENOM" id="CLU_2075263_0_0_1"/>
<dbReference type="Proteomes" id="UP000001940">
    <property type="component" value="Chromosome III"/>
</dbReference>
<keyword evidence="3" id="KW-1185">Reference proteome</keyword>
<dbReference type="Bgee" id="WBGene00012649">
    <property type="expression patterns" value="Expressed in larva and 1 other cell type or tissue"/>
</dbReference>
<dbReference type="InParanoid" id="Q9XX23"/>
<protein>
    <submittedName>
        <fullName evidence="2">Uncharacterized protein</fullName>
    </submittedName>
</protein>
<evidence type="ECO:0000313" key="4">
    <source>
        <dbReference type="WormBase" id="Y39A1A.10"/>
    </source>
</evidence>
<dbReference type="PIR" id="T26728">
    <property type="entry name" value="T26728"/>
</dbReference>
<evidence type="ECO:0000313" key="2">
    <source>
        <dbReference type="EMBL" id="CAA21017.1"/>
    </source>
</evidence>
<name>Q9XX23_CAEEL</name>
<dbReference type="RefSeq" id="NP_499345.1">
    <property type="nucleotide sequence ID" value="NM_066944.1"/>
</dbReference>
<dbReference type="SMR" id="Q9XX23"/>
<proteinExistence type="predicted"/>
<dbReference type="PaxDb" id="6239-Y39A1A.10"/>
<dbReference type="CTD" id="189709"/>
<dbReference type="AlphaFoldDB" id="Q9XX23"/>
<gene>
    <name evidence="2" type="ORF">CELE_Y39A1A.10</name>
    <name evidence="2 4" type="ORF">Y39A1A.10</name>
</gene>
<accession>Q9XX23</accession>
<dbReference type="UCSC" id="Y39A1A.10">
    <property type="organism name" value="c. elegans"/>
</dbReference>
<organism evidence="2 3">
    <name type="scientific">Caenorhabditis elegans</name>
    <dbReference type="NCBI Taxonomy" id="6239"/>
    <lineage>
        <taxon>Eukaryota</taxon>
        <taxon>Metazoa</taxon>
        <taxon>Ecdysozoa</taxon>
        <taxon>Nematoda</taxon>
        <taxon>Chromadorea</taxon>
        <taxon>Rhabditida</taxon>
        <taxon>Rhabditina</taxon>
        <taxon>Rhabditomorpha</taxon>
        <taxon>Rhabditoidea</taxon>
        <taxon>Rhabditidae</taxon>
        <taxon>Peloderinae</taxon>
        <taxon>Caenorhabditis</taxon>
    </lineage>
</organism>
<reference evidence="2 3" key="1">
    <citation type="journal article" date="1998" name="Science">
        <title>Genome sequence of the nematode C. elegans: a platform for investigating biology.</title>
        <authorList>
            <consortium name="The C. elegans sequencing consortium"/>
            <person name="Sulson J.E."/>
            <person name="Waterston R."/>
        </authorList>
    </citation>
    <scope>NUCLEOTIDE SEQUENCE [LARGE SCALE GENOMIC DNA]</scope>
    <source>
        <strain evidence="2 3">Bristol N2</strain>
    </source>
</reference>
<evidence type="ECO:0000256" key="1">
    <source>
        <dbReference type="SAM" id="MobiDB-lite"/>
    </source>
</evidence>
<dbReference type="EMBL" id="BX284603">
    <property type="protein sequence ID" value="CAA21017.1"/>
    <property type="molecule type" value="Genomic_DNA"/>
</dbReference>
<dbReference type="WormBase" id="Y39A1A.10">
    <property type="protein sequence ID" value="CE19129"/>
    <property type="gene ID" value="WBGene00012649"/>
</dbReference>
<dbReference type="KEGG" id="cel:CELE_Y39A1A.10"/>
<sequence>MFSAPLENTMLCNMGGSHEKARARENERMRERERGKEQRTYFATGSLARCQAGSVRRAPGTRRHPGSSTVQGFGTVVSLEANKEMKKEETFFFASLFLYRLGGPLTGTVGYANKTTGR</sequence>
<dbReference type="AGR" id="WB:WBGene00012649"/>
<feature type="region of interest" description="Disordered" evidence="1">
    <location>
        <begin position="17"/>
        <end position="37"/>
    </location>
</feature>